<protein>
    <recommendedName>
        <fullName evidence="3">MCM C-terminal AAA(+) ATPase domain-containing protein</fullName>
    </recommendedName>
</protein>
<evidence type="ECO:0000259" key="3">
    <source>
        <dbReference type="PROSITE" id="PS50051"/>
    </source>
</evidence>
<dbReference type="InterPro" id="IPR012340">
    <property type="entry name" value="NA-bd_OB-fold"/>
</dbReference>
<feature type="domain" description="MCM C-terminal AAA(+) ATPase" evidence="3">
    <location>
        <begin position="124"/>
        <end position="163"/>
    </location>
</feature>
<dbReference type="GO" id="GO:0005524">
    <property type="term" value="F:ATP binding"/>
    <property type="evidence" value="ECO:0007669"/>
    <property type="project" value="UniProtKB-KW"/>
</dbReference>
<dbReference type="Gene3D" id="3.40.50.300">
    <property type="entry name" value="P-loop containing nucleotide triphosphate hydrolases"/>
    <property type="match status" value="1"/>
</dbReference>
<evidence type="ECO:0000313" key="5">
    <source>
        <dbReference type="Proteomes" id="UP000281553"/>
    </source>
</evidence>
<dbReference type="OrthoDB" id="1744952at2759"/>
<dbReference type="GO" id="GO:0005634">
    <property type="term" value="C:nucleus"/>
    <property type="evidence" value="ECO:0007669"/>
    <property type="project" value="TreeGrafter"/>
</dbReference>
<dbReference type="AlphaFoldDB" id="A0A3P7NKH2"/>
<keyword evidence="2" id="KW-0067">ATP-binding</keyword>
<dbReference type="Gene3D" id="2.40.50.140">
    <property type="entry name" value="Nucleic acid-binding proteins"/>
    <property type="match status" value="1"/>
</dbReference>
<dbReference type="PANTHER" id="PTHR11630:SF43">
    <property type="entry name" value="DNA REPLICATION LICENSING FACTOR MCM6"/>
    <property type="match status" value="1"/>
</dbReference>
<dbReference type="InterPro" id="IPR031327">
    <property type="entry name" value="MCM"/>
</dbReference>
<dbReference type="GO" id="GO:0000727">
    <property type="term" value="P:double-strand break repair via break-induced replication"/>
    <property type="evidence" value="ECO:0007669"/>
    <property type="project" value="TreeGrafter"/>
</dbReference>
<keyword evidence="5" id="KW-1185">Reference proteome</keyword>
<evidence type="ECO:0000256" key="2">
    <source>
        <dbReference type="ARBA" id="ARBA00022840"/>
    </source>
</evidence>
<reference evidence="4 5" key="1">
    <citation type="submission" date="2018-11" db="EMBL/GenBank/DDBJ databases">
        <authorList>
            <consortium name="Pathogen Informatics"/>
        </authorList>
    </citation>
    <scope>NUCLEOTIDE SEQUENCE [LARGE SCALE GENOMIC DNA]</scope>
</reference>
<proteinExistence type="predicted"/>
<keyword evidence="1" id="KW-0547">Nucleotide-binding</keyword>
<evidence type="ECO:0000256" key="1">
    <source>
        <dbReference type="ARBA" id="ARBA00022741"/>
    </source>
</evidence>
<name>A0A3P7NKH2_DIBLA</name>
<dbReference type="GO" id="GO:1902969">
    <property type="term" value="P:mitotic DNA replication"/>
    <property type="evidence" value="ECO:0007669"/>
    <property type="project" value="TreeGrafter"/>
</dbReference>
<organism evidence="4 5">
    <name type="scientific">Dibothriocephalus latus</name>
    <name type="common">Fish tapeworm</name>
    <name type="synonym">Diphyllobothrium latum</name>
    <dbReference type="NCBI Taxonomy" id="60516"/>
    <lineage>
        <taxon>Eukaryota</taxon>
        <taxon>Metazoa</taxon>
        <taxon>Spiralia</taxon>
        <taxon>Lophotrochozoa</taxon>
        <taxon>Platyhelminthes</taxon>
        <taxon>Cestoda</taxon>
        <taxon>Eucestoda</taxon>
        <taxon>Diphyllobothriidea</taxon>
        <taxon>Diphyllobothriidae</taxon>
        <taxon>Dibothriocephalus</taxon>
    </lineage>
</organism>
<dbReference type="GO" id="GO:0003697">
    <property type="term" value="F:single-stranded DNA binding"/>
    <property type="evidence" value="ECO:0007669"/>
    <property type="project" value="TreeGrafter"/>
</dbReference>
<dbReference type="InterPro" id="IPR001208">
    <property type="entry name" value="MCM_dom"/>
</dbReference>
<dbReference type="InterPro" id="IPR027417">
    <property type="entry name" value="P-loop_NTPase"/>
</dbReference>
<evidence type="ECO:0000313" key="4">
    <source>
        <dbReference type="EMBL" id="VDN37573.1"/>
    </source>
</evidence>
<dbReference type="PANTHER" id="PTHR11630">
    <property type="entry name" value="DNA REPLICATION LICENSING FACTOR MCM FAMILY MEMBER"/>
    <property type="match status" value="1"/>
</dbReference>
<dbReference type="PROSITE" id="PS50051">
    <property type="entry name" value="MCM_2"/>
    <property type="match status" value="1"/>
</dbReference>
<dbReference type="GO" id="GO:0042555">
    <property type="term" value="C:MCM complex"/>
    <property type="evidence" value="ECO:0007669"/>
    <property type="project" value="TreeGrafter"/>
</dbReference>
<dbReference type="EMBL" id="UYRU01091195">
    <property type="protein sequence ID" value="VDN37573.1"/>
    <property type="molecule type" value="Genomic_DNA"/>
</dbReference>
<dbReference type="Pfam" id="PF00493">
    <property type="entry name" value="MCM"/>
    <property type="match status" value="1"/>
</dbReference>
<dbReference type="GO" id="GO:1990518">
    <property type="term" value="F:single-stranded 3'-5' DNA helicase activity"/>
    <property type="evidence" value="ECO:0007669"/>
    <property type="project" value="TreeGrafter"/>
</dbReference>
<dbReference type="Proteomes" id="UP000281553">
    <property type="component" value="Unassembled WGS sequence"/>
</dbReference>
<accession>A0A3P7NKH2</accession>
<sequence>MEVLLRADAVELAQPGDRCEFIGTLIVVPDVGQLATPGTRELERKGTRTVDGQESGISGLKALGVRELTYRMAFFACTVIPANGRYLPSDDLETADGISYEAMSRRLSPAELDKICQMSQDKHLFNNLCGSLFPTIHGSEEVKKGILLMLFGGVPKVFYPDLY</sequence>
<gene>
    <name evidence="4" type="ORF">DILT_LOCUS17359</name>
</gene>